<sequence length="135" mass="15355">MVEYIVFIGILIAGFLAYLFHKPSDPILSPVAAERIRCQSPIERILYDALVSQGYVVRTQVPCGRYSIDLAIPTLKLAIECDGKAFHSSPAQKAHDRRKNAFLRKNGWHVLRFSGRQINQELSKVLYRINKEANN</sequence>
<dbReference type="InterPro" id="IPR049468">
    <property type="entry name" value="Restrct_endonuc-II-like_dom"/>
</dbReference>
<dbReference type="PANTHER" id="PTHR38590:SF1">
    <property type="entry name" value="BLL0828 PROTEIN"/>
    <property type="match status" value="1"/>
</dbReference>
<accession>A0A160MA12</accession>
<evidence type="ECO:0000256" key="1">
    <source>
        <dbReference type="SAM" id="Phobius"/>
    </source>
</evidence>
<dbReference type="PANTHER" id="PTHR38590">
    <property type="entry name" value="BLL0828 PROTEIN"/>
    <property type="match status" value="1"/>
</dbReference>
<dbReference type="Gene3D" id="3.40.960.10">
    <property type="entry name" value="VSR Endonuclease"/>
    <property type="match status" value="1"/>
</dbReference>
<feature type="transmembrane region" description="Helical" evidence="1">
    <location>
        <begin position="5"/>
        <end position="21"/>
    </location>
</feature>
<organism evidence="3 4">
    <name type="scientific">Cytobacillus oceanisediminis 2691</name>
    <dbReference type="NCBI Taxonomy" id="1196031"/>
    <lineage>
        <taxon>Bacteria</taxon>
        <taxon>Bacillati</taxon>
        <taxon>Bacillota</taxon>
        <taxon>Bacilli</taxon>
        <taxon>Bacillales</taxon>
        <taxon>Bacillaceae</taxon>
        <taxon>Cytobacillus</taxon>
    </lineage>
</organism>
<dbReference type="KEGG" id="bon:A361_10715"/>
<protein>
    <recommendedName>
        <fullName evidence="2">Restriction endonuclease type II-like domain-containing protein</fullName>
    </recommendedName>
</protein>
<reference evidence="3 4" key="1">
    <citation type="submission" date="2016-04" db="EMBL/GenBank/DDBJ databases">
        <title>Complete genome sequence of Bacillus oceanisediminis strain 2691.</title>
        <authorList>
            <person name="Jeong H."/>
            <person name="Kim H.J."/>
            <person name="Lee D.-W."/>
        </authorList>
    </citation>
    <scope>NUCLEOTIDE SEQUENCE [LARGE SCALE GENOMIC DNA]</scope>
    <source>
        <strain evidence="3 4">2691</strain>
    </source>
</reference>
<dbReference type="SUPFAM" id="SSF52980">
    <property type="entry name" value="Restriction endonuclease-like"/>
    <property type="match status" value="1"/>
</dbReference>
<name>A0A160MA12_9BACI</name>
<dbReference type="EMBL" id="CP015506">
    <property type="protein sequence ID" value="AND39586.1"/>
    <property type="molecule type" value="Genomic_DNA"/>
</dbReference>
<keyword evidence="1" id="KW-0812">Transmembrane</keyword>
<evidence type="ECO:0000313" key="4">
    <source>
        <dbReference type="Proteomes" id="UP000077856"/>
    </source>
</evidence>
<keyword evidence="1" id="KW-0472">Membrane</keyword>
<evidence type="ECO:0000313" key="3">
    <source>
        <dbReference type="EMBL" id="AND39586.1"/>
    </source>
</evidence>
<dbReference type="STRING" id="1196031.A361_10715"/>
<evidence type="ECO:0000259" key="2">
    <source>
        <dbReference type="Pfam" id="PF18741"/>
    </source>
</evidence>
<feature type="domain" description="Restriction endonuclease type II-like" evidence="2">
    <location>
        <begin position="43"/>
        <end position="129"/>
    </location>
</feature>
<dbReference type="Pfam" id="PF18741">
    <property type="entry name" value="MTES_1575"/>
    <property type="match status" value="1"/>
</dbReference>
<proteinExistence type="predicted"/>
<dbReference type="Proteomes" id="UP000077856">
    <property type="component" value="Chromosome"/>
</dbReference>
<dbReference type="AlphaFoldDB" id="A0A160MA12"/>
<dbReference type="InterPro" id="IPR011335">
    <property type="entry name" value="Restrct_endonuc-II-like"/>
</dbReference>
<dbReference type="InterPro" id="IPR047216">
    <property type="entry name" value="Endonuclease_DUF559_bact"/>
</dbReference>
<dbReference type="RefSeq" id="WP_019381905.1">
    <property type="nucleotide sequence ID" value="NZ_CP015506.1"/>
</dbReference>
<keyword evidence="1" id="KW-1133">Transmembrane helix</keyword>
<gene>
    <name evidence="3" type="ORF">A361_10715</name>
</gene>